<dbReference type="EMBL" id="JAAIVB010000055">
    <property type="protein sequence ID" value="NEX62786.1"/>
    <property type="molecule type" value="Genomic_DNA"/>
</dbReference>
<feature type="compositionally biased region" description="Basic and acidic residues" evidence="1">
    <location>
        <begin position="57"/>
        <end position="66"/>
    </location>
</feature>
<name>A0A6B3SV66_9BURK</name>
<organism evidence="2 3">
    <name type="scientific">Noviherbaspirillum galbum</name>
    <dbReference type="NCBI Taxonomy" id="2709383"/>
    <lineage>
        <taxon>Bacteria</taxon>
        <taxon>Pseudomonadati</taxon>
        <taxon>Pseudomonadota</taxon>
        <taxon>Betaproteobacteria</taxon>
        <taxon>Burkholderiales</taxon>
        <taxon>Oxalobacteraceae</taxon>
        <taxon>Noviherbaspirillum</taxon>
    </lineage>
</organism>
<dbReference type="RefSeq" id="WP_163965675.1">
    <property type="nucleotide sequence ID" value="NZ_JAAIVB010000055.1"/>
</dbReference>
<sequence length="66" mass="7378">MPKIVIKDLTENVELDHKAMTAITGGARTGGRMPYEALTASRQNRLLDYPPGVQRRPLGERRSESK</sequence>
<evidence type="ECO:0000256" key="1">
    <source>
        <dbReference type="SAM" id="MobiDB-lite"/>
    </source>
</evidence>
<gene>
    <name evidence="2" type="ORF">G3574_17010</name>
</gene>
<proteinExistence type="predicted"/>
<accession>A0A6B3SV66</accession>
<reference evidence="2 3" key="1">
    <citation type="submission" date="2020-02" db="EMBL/GenBank/DDBJ databases">
        <authorList>
            <person name="Kim M.K."/>
        </authorList>
    </citation>
    <scope>NUCLEOTIDE SEQUENCE [LARGE SCALE GENOMIC DNA]</scope>
    <source>
        <strain evidence="2 3">17J57-3</strain>
    </source>
</reference>
<evidence type="ECO:0000313" key="3">
    <source>
        <dbReference type="Proteomes" id="UP000482155"/>
    </source>
</evidence>
<feature type="region of interest" description="Disordered" evidence="1">
    <location>
        <begin position="41"/>
        <end position="66"/>
    </location>
</feature>
<dbReference type="AlphaFoldDB" id="A0A6B3SV66"/>
<protein>
    <submittedName>
        <fullName evidence="2">Uncharacterized protein</fullName>
    </submittedName>
</protein>
<comment type="caution">
    <text evidence="2">The sequence shown here is derived from an EMBL/GenBank/DDBJ whole genome shotgun (WGS) entry which is preliminary data.</text>
</comment>
<keyword evidence="3" id="KW-1185">Reference proteome</keyword>
<dbReference type="Proteomes" id="UP000482155">
    <property type="component" value="Unassembled WGS sequence"/>
</dbReference>
<evidence type="ECO:0000313" key="2">
    <source>
        <dbReference type="EMBL" id="NEX62786.1"/>
    </source>
</evidence>